<dbReference type="GO" id="GO:0003964">
    <property type="term" value="F:RNA-directed DNA polymerase activity"/>
    <property type="evidence" value="ECO:0007669"/>
    <property type="project" value="UniProtKB-KW"/>
</dbReference>
<evidence type="ECO:0000313" key="3">
    <source>
        <dbReference type="Proteomes" id="UP001151760"/>
    </source>
</evidence>
<dbReference type="CDD" id="cd00303">
    <property type="entry name" value="retropepsin_like"/>
    <property type="match status" value="1"/>
</dbReference>
<evidence type="ECO:0000313" key="2">
    <source>
        <dbReference type="EMBL" id="GJS97801.1"/>
    </source>
</evidence>
<name>A0ABQ5A856_9ASTR</name>
<comment type="caution">
    <text evidence="2">The sequence shown here is derived from an EMBL/GenBank/DDBJ whole genome shotgun (WGS) entry which is preliminary data.</text>
</comment>
<dbReference type="InterPro" id="IPR021109">
    <property type="entry name" value="Peptidase_aspartic_dom_sf"/>
</dbReference>
<gene>
    <name evidence="2" type="ORF">Tco_0804769</name>
</gene>
<evidence type="ECO:0000256" key="1">
    <source>
        <dbReference type="SAM" id="MobiDB-lite"/>
    </source>
</evidence>
<accession>A0ABQ5A856</accession>
<sequence>MQDQIGILAKALQERPQGTLPSNPILDPWEEIKVITTWSGTTLARPPVPPPTPSSSSSKEVERDPKPTMDQMFKKLHININLAEALALMPKYAKMLKYLLSNKEKLLELANTPLTENFSAVLLKQLLGKLRDPRKFLIPCDLSELEECMALADLGAIINLMPLSVWKKLMFPKLIPTRMTLELANRSVAYPAGIAEDVFVQVGKFTFPANFVVIDYDVDPRVPLILERPFLRTAYALVDVYGEELILRDGDEKLILHADSTSKYSHKHGNESINMINFIDITCEDHFHKVLKIHKLIHPLSGSTTSPSDSFSSLTPFETSDSLLEEFADELALIESFLPRNDDIHFDAESDLRELEYFLNQDPSMDSSPKNNTEKIDSILEEFADDPFLVDSFLSEKDNDLFDFEDNNDEWRNILYHDPFDDIHSEKDKIKDSKIKILIDELASPESNVLLPQLLDCDSTLHEELPEIETLSSFLPSFPSRNDDKVFNPSIFVHGSTHFVTNKVTQDKNLKKKTSFEALLILEERNFLSISSDRELLFHLELSVTETLLSFSSKNKDKVFNPEILISKGVHSFTLDLSYRNYEAFKIVNVYLNILNESPMKIFPFFCFYYGGDIPAMDFLDLHIQFAPVDSAFKKVEEILEVQRIENEAKTGVSKRFRICRCKVQILQVQGSEIVVLGGRARGMKWLVQKSVMQLAEERARAALELIDLRGAEHLGSLGRQAFVPITDSSQRSFKIEKICLNCGDPIHGFIGQRWLIQKTFEEVLRLPDIPRFTDDNTNVVNAPREPIVVNQDPGENSSPSPPHIDHCCHECGDSLDGIFCRQCTSTMSFLAMPKCGAEYDGVCFYCKVGNGTQINVSTPYSSNDSLKCCKTILTNQCVPYLVSYVGKDSHYSYDCHLISTKRKEGRKANCGEKRAKDHLGRFPIYTMMTKTYLQFTPFHQIEEPDNSLSMGDEHLDTIPEMESDEFIKYSVENLVQTQVSPKVFPTKCVMCLFVQISYLLKLSRHSETIINSNDDNSSSDDDSSYVGKDDDAHYFTIKDDILREKIVECQSSYLLRSIIKSYFTPSSEVVIKSTSTFPNLFLEETNTFDNSIPESETFSFNLEEISSGSPTTHPELSLPDYKAFYVDNDHFKERSGGSSTTHVDFSQYDSFIFDLSNDQFPPADRSDFNHEEFADELTQPPSCILRNLECFKFKIEPDPGDLDSIDLGIRKNMSTTNVNVPLEDDQSSLFAYVDFPVCEDSRVVVSMSFTSCFILGIQTSNLSS</sequence>
<keyword evidence="2" id="KW-0808">Transferase</keyword>
<protein>
    <submittedName>
        <fullName evidence="2">Reverse transcriptase domain-containing protein</fullName>
    </submittedName>
</protein>
<dbReference type="EMBL" id="BQNB010011992">
    <property type="protein sequence ID" value="GJS97801.1"/>
    <property type="molecule type" value="Genomic_DNA"/>
</dbReference>
<keyword evidence="3" id="KW-1185">Reference proteome</keyword>
<dbReference type="PANTHER" id="PTHR33067">
    <property type="entry name" value="RNA-DIRECTED DNA POLYMERASE-RELATED"/>
    <property type="match status" value="1"/>
</dbReference>
<reference evidence="2" key="1">
    <citation type="journal article" date="2022" name="Int. J. Mol. Sci.">
        <title>Draft Genome of Tanacetum Coccineum: Genomic Comparison of Closely Related Tanacetum-Family Plants.</title>
        <authorList>
            <person name="Yamashiro T."/>
            <person name="Shiraishi A."/>
            <person name="Nakayama K."/>
            <person name="Satake H."/>
        </authorList>
    </citation>
    <scope>NUCLEOTIDE SEQUENCE</scope>
</reference>
<dbReference type="Gene3D" id="2.40.70.10">
    <property type="entry name" value="Acid Proteases"/>
    <property type="match status" value="1"/>
</dbReference>
<organism evidence="2 3">
    <name type="scientific">Tanacetum coccineum</name>
    <dbReference type="NCBI Taxonomy" id="301880"/>
    <lineage>
        <taxon>Eukaryota</taxon>
        <taxon>Viridiplantae</taxon>
        <taxon>Streptophyta</taxon>
        <taxon>Embryophyta</taxon>
        <taxon>Tracheophyta</taxon>
        <taxon>Spermatophyta</taxon>
        <taxon>Magnoliopsida</taxon>
        <taxon>eudicotyledons</taxon>
        <taxon>Gunneridae</taxon>
        <taxon>Pentapetalae</taxon>
        <taxon>asterids</taxon>
        <taxon>campanulids</taxon>
        <taxon>Asterales</taxon>
        <taxon>Asteraceae</taxon>
        <taxon>Asteroideae</taxon>
        <taxon>Anthemideae</taxon>
        <taxon>Anthemidinae</taxon>
        <taxon>Tanacetum</taxon>
    </lineage>
</organism>
<keyword evidence="2" id="KW-0548">Nucleotidyltransferase</keyword>
<keyword evidence="2" id="KW-0695">RNA-directed DNA polymerase</keyword>
<reference evidence="2" key="2">
    <citation type="submission" date="2022-01" db="EMBL/GenBank/DDBJ databases">
        <authorList>
            <person name="Yamashiro T."/>
            <person name="Shiraishi A."/>
            <person name="Satake H."/>
            <person name="Nakayama K."/>
        </authorList>
    </citation>
    <scope>NUCLEOTIDE SEQUENCE</scope>
</reference>
<feature type="region of interest" description="Disordered" evidence="1">
    <location>
        <begin position="40"/>
        <end position="66"/>
    </location>
</feature>
<dbReference type="Proteomes" id="UP001151760">
    <property type="component" value="Unassembled WGS sequence"/>
</dbReference>
<dbReference type="PANTHER" id="PTHR33067:SF35">
    <property type="entry name" value="ASPARTIC PEPTIDASE DDI1-TYPE DOMAIN-CONTAINING PROTEIN"/>
    <property type="match status" value="1"/>
</dbReference>
<proteinExistence type="predicted"/>